<dbReference type="SUPFAM" id="SSF52113">
    <property type="entry name" value="BRCT domain"/>
    <property type="match status" value="1"/>
</dbReference>
<protein>
    <submittedName>
        <fullName evidence="1">Uncharacterized protein</fullName>
    </submittedName>
</protein>
<dbReference type="Proteomes" id="UP001497623">
    <property type="component" value="Unassembled WGS sequence"/>
</dbReference>
<dbReference type="Gene3D" id="3.40.50.10190">
    <property type="entry name" value="BRCT domain"/>
    <property type="match status" value="1"/>
</dbReference>
<sequence>MNNESRVFILILPQKLRSLTRGGHFEKGPNALPHNLDQIVWKNTDVDQFGCFFQTSSQRSIFEYLRAFDRILGLFVKGKWLLYPRYIHDCFKKKMWLDEHDYELPNYNFAARHHRMARVNRAGAGLYKNIRVYIKLAQKSHTRAFRRYGICV</sequence>
<keyword evidence="2" id="KW-1185">Reference proteome</keyword>
<name>A0AAV2SLD4_MEGNR</name>
<dbReference type="InterPro" id="IPR036420">
    <property type="entry name" value="BRCT_dom_sf"/>
</dbReference>
<gene>
    <name evidence="1" type="ORF">MNOR_LOCUS38152</name>
</gene>
<evidence type="ECO:0000313" key="2">
    <source>
        <dbReference type="Proteomes" id="UP001497623"/>
    </source>
</evidence>
<feature type="non-terminal residue" evidence="1">
    <location>
        <position position="152"/>
    </location>
</feature>
<dbReference type="AlphaFoldDB" id="A0AAV2SLD4"/>
<accession>A0AAV2SLD4</accession>
<proteinExistence type="predicted"/>
<reference evidence="1 2" key="1">
    <citation type="submission" date="2024-05" db="EMBL/GenBank/DDBJ databases">
        <authorList>
            <person name="Wallberg A."/>
        </authorList>
    </citation>
    <scope>NUCLEOTIDE SEQUENCE [LARGE SCALE GENOMIC DNA]</scope>
</reference>
<organism evidence="1 2">
    <name type="scientific">Meganyctiphanes norvegica</name>
    <name type="common">Northern krill</name>
    <name type="synonym">Thysanopoda norvegica</name>
    <dbReference type="NCBI Taxonomy" id="48144"/>
    <lineage>
        <taxon>Eukaryota</taxon>
        <taxon>Metazoa</taxon>
        <taxon>Ecdysozoa</taxon>
        <taxon>Arthropoda</taxon>
        <taxon>Crustacea</taxon>
        <taxon>Multicrustacea</taxon>
        <taxon>Malacostraca</taxon>
        <taxon>Eumalacostraca</taxon>
        <taxon>Eucarida</taxon>
        <taxon>Euphausiacea</taxon>
        <taxon>Euphausiidae</taxon>
        <taxon>Meganyctiphanes</taxon>
    </lineage>
</organism>
<comment type="caution">
    <text evidence="1">The sequence shown here is derived from an EMBL/GenBank/DDBJ whole genome shotgun (WGS) entry which is preliminary data.</text>
</comment>
<evidence type="ECO:0000313" key="1">
    <source>
        <dbReference type="EMBL" id="CAL4208419.1"/>
    </source>
</evidence>
<dbReference type="EMBL" id="CAXKWB010083691">
    <property type="protein sequence ID" value="CAL4208419.1"/>
    <property type="molecule type" value="Genomic_DNA"/>
</dbReference>